<evidence type="ECO:0000256" key="1">
    <source>
        <dbReference type="SAM" id="Phobius"/>
    </source>
</evidence>
<reference evidence="3" key="1">
    <citation type="submission" date="2017-09" db="EMBL/GenBank/DDBJ databases">
        <authorList>
            <person name="Varghese N."/>
            <person name="Submissions S."/>
        </authorList>
    </citation>
    <scope>NUCLEOTIDE SEQUENCE [LARGE SCALE GENOMIC DNA]</scope>
    <source>
        <strain evidence="3">CGMCC 1.12461</strain>
    </source>
</reference>
<evidence type="ECO:0000313" key="2">
    <source>
        <dbReference type="EMBL" id="SNY43925.1"/>
    </source>
</evidence>
<sequence length="129" mass="13949">MSSQRRQKAGWSDPGHPAQLVVGLIIWSIWFIAMYAGLSVVCQLAPPATLHSPFTWLNGGLFGLTLLVVALLLLLAWRCGRYCLLQRRAKHQDAGVKHFTGYVSTVLYLAAAVATLAGGLPVLVFSPCS</sequence>
<name>A0A285I7E1_9GAMM</name>
<feature type="transmembrane region" description="Helical" evidence="1">
    <location>
        <begin position="61"/>
        <end position="80"/>
    </location>
</feature>
<gene>
    <name evidence="2" type="ORF">SAMN06297280_0668</name>
</gene>
<evidence type="ECO:0000313" key="3">
    <source>
        <dbReference type="Proteomes" id="UP000219353"/>
    </source>
</evidence>
<keyword evidence="1" id="KW-0812">Transmembrane</keyword>
<feature type="transmembrane region" description="Helical" evidence="1">
    <location>
        <begin position="101"/>
        <end position="125"/>
    </location>
</feature>
<dbReference type="AlphaFoldDB" id="A0A285I7E1"/>
<dbReference type="EMBL" id="OBEB01000001">
    <property type="protein sequence ID" value="SNY43925.1"/>
    <property type="molecule type" value="Genomic_DNA"/>
</dbReference>
<proteinExistence type="predicted"/>
<keyword evidence="1" id="KW-1133">Transmembrane helix</keyword>
<feature type="transmembrane region" description="Helical" evidence="1">
    <location>
        <begin position="20"/>
        <end position="41"/>
    </location>
</feature>
<dbReference type="RefSeq" id="WP_097109911.1">
    <property type="nucleotide sequence ID" value="NZ_OBEB01000001.1"/>
</dbReference>
<dbReference type="OrthoDB" id="8549814at2"/>
<organism evidence="2 3">
    <name type="scientific">Arsukibacterium tuosuense</name>
    <dbReference type="NCBI Taxonomy" id="1323745"/>
    <lineage>
        <taxon>Bacteria</taxon>
        <taxon>Pseudomonadati</taxon>
        <taxon>Pseudomonadota</taxon>
        <taxon>Gammaproteobacteria</taxon>
        <taxon>Chromatiales</taxon>
        <taxon>Chromatiaceae</taxon>
        <taxon>Arsukibacterium</taxon>
    </lineage>
</organism>
<protein>
    <submittedName>
        <fullName evidence="2">Uncharacterized protein</fullName>
    </submittedName>
</protein>
<keyword evidence="3" id="KW-1185">Reference proteome</keyword>
<keyword evidence="1" id="KW-0472">Membrane</keyword>
<dbReference type="Proteomes" id="UP000219353">
    <property type="component" value="Unassembled WGS sequence"/>
</dbReference>
<accession>A0A285I7E1</accession>